<keyword evidence="2" id="KW-1133">Transmembrane helix</keyword>
<accession>A0A9E7F9K2</accession>
<gene>
    <name evidence="3" type="ORF">MUK42_33489</name>
    <name evidence="4" type="ORF">MUK42_33492</name>
</gene>
<proteinExistence type="predicted"/>
<keyword evidence="2" id="KW-0812">Transmembrane</keyword>
<dbReference type="AlphaFoldDB" id="A0A9E7F9K2"/>
<organism evidence="3 5">
    <name type="scientific">Musa troglodytarum</name>
    <name type="common">fe'i banana</name>
    <dbReference type="NCBI Taxonomy" id="320322"/>
    <lineage>
        <taxon>Eukaryota</taxon>
        <taxon>Viridiplantae</taxon>
        <taxon>Streptophyta</taxon>
        <taxon>Embryophyta</taxon>
        <taxon>Tracheophyta</taxon>
        <taxon>Spermatophyta</taxon>
        <taxon>Magnoliopsida</taxon>
        <taxon>Liliopsida</taxon>
        <taxon>Zingiberales</taxon>
        <taxon>Musaceae</taxon>
        <taxon>Musa</taxon>
    </lineage>
</organism>
<evidence type="ECO:0000256" key="2">
    <source>
        <dbReference type="SAM" id="Phobius"/>
    </source>
</evidence>
<keyword evidence="5" id="KW-1185">Reference proteome</keyword>
<keyword evidence="2" id="KW-0472">Membrane</keyword>
<protein>
    <submittedName>
        <fullName evidence="3">Uncharacterized protein</fullName>
    </submittedName>
</protein>
<evidence type="ECO:0000256" key="1">
    <source>
        <dbReference type="SAM" id="MobiDB-lite"/>
    </source>
</evidence>
<feature type="transmembrane region" description="Helical" evidence="2">
    <location>
        <begin position="20"/>
        <end position="41"/>
    </location>
</feature>
<evidence type="ECO:0000313" key="5">
    <source>
        <dbReference type="Proteomes" id="UP001055439"/>
    </source>
</evidence>
<dbReference type="Proteomes" id="UP001055439">
    <property type="component" value="Chromosome 3"/>
</dbReference>
<feature type="region of interest" description="Disordered" evidence="1">
    <location>
        <begin position="65"/>
        <end position="85"/>
    </location>
</feature>
<dbReference type="EMBL" id="CP097505">
    <property type="protein sequence ID" value="URD91929.1"/>
    <property type="molecule type" value="Genomic_DNA"/>
</dbReference>
<evidence type="ECO:0000313" key="3">
    <source>
        <dbReference type="EMBL" id="URD91929.1"/>
    </source>
</evidence>
<reference evidence="3" key="1">
    <citation type="submission" date="2022-05" db="EMBL/GenBank/DDBJ databases">
        <title>The Musa troglodytarum L. genome provides insights into the mechanism of non-climacteric behaviour and enrichment of carotenoids.</title>
        <authorList>
            <person name="Wang J."/>
        </authorList>
    </citation>
    <scope>NUCLEOTIDE SEQUENCE</scope>
    <source>
        <tissue evidence="3">Leaf</tissue>
    </source>
</reference>
<dbReference type="EMBL" id="CP097505">
    <property type="protein sequence ID" value="URD92815.1"/>
    <property type="molecule type" value="Genomic_DNA"/>
</dbReference>
<name>A0A9E7F9K2_9LILI</name>
<sequence length="85" mass="9325">MVLSAVFAGLVSPVILLWRILLFFVPLLLGVGVLAVTIWAINLRKYEPQVNADIATAEELLFGSRDLADLPPPGQHNDNEKSKND</sequence>
<evidence type="ECO:0000313" key="4">
    <source>
        <dbReference type="EMBL" id="URD92815.1"/>
    </source>
</evidence>